<evidence type="ECO:0000313" key="6">
    <source>
        <dbReference type="EMBL" id="MDT0416042.1"/>
    </source>
</evidence>
<comment type="similarity">
    <text evidence="5">Belongs to the DegT/DnrJ/EryC1 family. L-glutamine:2-deoxy-scyllo-inosose/scyllo-inosose aminotransferase subfamily.</text>
</comment>
<dbReference type="SUPFAM" id="SSF53383">
    <property type="entry name" value="PLP-dependent transferases"/>
    <property type="match status" value="1"/>
</dbReference>
<protein>
    <submittedName>
        <fullName evidence="6">DegT/DnrJ/EryC1/StrS family aminotransferase</fullName>
    </submittedName>
</protein>
<dbReference type="Gene3D" id="3.90.1150.10">
    <property type="entry name" value="Aspartate Aminotransferase, domain 1"/>
    <property type="match status" value="1"/>
</dbReference>
<evidence type="ECO:0000256" key="4">
    <source>
        <dbReference type="ARBA" id="ARBA00022898"/>
    </source>
</evidence>
<dbReference type="InterPro" id="IPR000653">
    <property type="entry name" value="DegT/StrS_aminotransferase"/>
</dbReference>
<dbReference type="AlphaFoldDB" id="A0ABD5E5Y9"/>
<name>A0ABD5E5Y9_9ACTN</name>
<dbReference type="GO" id="GO:0008483">
    <property type="term" value="F:transaminase activity"/>
    <property type="evidence" value="ECO:0007669"/>
    <property type="project" value="UniProtKB-KW"/>
</dbReference>
<dbReference type="EMBL" id="JAVRER010000013">
    <property type="protein sequence ID" value="MDT0416042.1"/>
    <property type="molecule type" value="Genomic_DNA"/>
</dbReference>
<dbReference type="PANTHER" id="PTHR30244:SF34">
    <property type="entry name" value="DTDP-4-AMINO-4,6-DIDEOXYGALACTOSE TRANSAMINASE"/>
    <property type="match status" value="1"/>
</dbReference>
<sequence length="227" mass="24117">MDTARLLRAAGIGSGDEVVISAFDGPGIAEAVLGLGARPVFADIDPYTYNLDVAHVASVVGPGTAAVVVGHRFGRPAPLEAVRKLGERHGLLVLEHHEAGAERVVPTARAEGARYLDARLRGVVPPRGGVEHKYLRYVARVPGNGRPDRDAFVRAARAKGIDCRIPVPTPLHRLPGFRRDVCLPATEDAVAETLALPLGDGRPKRELQRLVAVCNALGGVVRLPVRS</sequence>
<evidence type="ECO:0000256" key="5">
    <source>
        <dbReference type="ARBA" id="ARBA00038398"/>
    </source>
</evidence>
<dbReference type="InterPro" id="IPR015424">
    <property type="entry name" value="PyrdxlP-dep_Trfase"/>
</dbReference>
<dbReference type="InterPro" id="IPR015422">
    <property type="entry name" value="PyrdxlP-dep_Trfase_small"/>
</dbReference>
<keyword evidence="3" id="KW-0808">Transferase</keyword>
<dbReference type="PANTHER" id="PTHR30244">
    <property type="entry name" value="TRANSAMINASE"/>
    <property type="match status" value="1"/>
</dbReference>
<dbReference type="Pfam" id="PF01041">
    <property type="entry name" value="DegT_DnrJ_EryC1"/>
    <property type="match status" value="2"/>
</dbReference>
<reference evidence="7" key="1">
    <citation type="submission" date="2023-07" db="EMBL/GenBank/DDBJ databases">
        <title>30 novel species of actinomycetes from the DSMZ collection.</title>
        <authorList>
            <person name="Nouioui I."/>
        </authorList>
    </citation>
    <scope>NUCLEOTIDE SEQUENCE [LARGE SCALE GENOMIC DNA]</scope>
    <source>
        <strain evidence="7">DSM 41982</strain>
    </source>
</reference>
<dbReference type="Proteomes" id="UP001183607">
    <property type="component" value="Unassembled WGS sequence"/>
</dbReference>
<proteinExistence type="inferred from homology"/>
<keyword evidence="4" id="KW-0663">Pyridoxal phosphate</keyword>
<evidence type="ECO:0000313" key="7">
    <source>
        <dbReference type="Proteomes" id="UP001183607"/>
    </source>
</evidence>
<comment type="cofactor">
    <cofactor evidence="1">
        <name>pyridoxal 5'-phosphate</name>
        <dbReference type="ChEBI" id="CHEBI:597326"/>
    </cofactor>
</comment>
<dbReference type="RefSeq" id="WP_093854372.1">
    <property type="nucleotide sequence ID" value="NZ_JAVRER010000013.1"/>
</dbReference>
<keyword evidence="2 6" id="KW-0032">Aminotransferase</keyword>
<evidence type="ECO:0000256" key="2">
    <source>
        <dbReference type="ARBA" id="ARBA00022576"/>
    </source>
</evidence>
<evidence type="ECO:0000256" key="1">
    <source>
        <dbReference type="ARBA" id="ARBA00001933"/>
    </source>
</evidence>
<gene>
    <name evidence="6" type="ORF">RM574_11125</name>
</gene>
<accession>A0ABD5E5Y9</accession>
<comment type="caution">
    <text evidence="6">The sequence shown here is derived from an EMBL/GenBank/DDBJ whole genome shotgun (WGS) entry which is preliminary data.</text>
</comment>
<dbReference type="InterPro" id="IPR015421">
    <property type="entry name" value="PyrdxlP-dep_Trfase_major"/>
</dbReference>
<evidence type="ECO:0000256" key="3">
    <source>
        <dbReference type="ARBA" id="ARBA00022679"/>
    </source>
</evidence>
<organism evidence="6 7">
    <name type="scientific">Streptomyces evansiae</name>
    <dbReference type="NCBI Taxonomy" id="3075535"/>
    <lineage>
        <taxon>Bacteria</taxon>
        <taxon>Bacillati</taxon>
        <taxon>Actinomycetota</taxon>
        <taxon>Actinomycetes</taxon>
        <taxon>Kitasatosporales</taxon>
        <taxon>Streptomycetaceae</taxon>
        <taxon>Streptomyces</taxon>
    </lineage>
</organism>
<dbReference type="Gene3D" id="3.40.640.10">
    <property type="entry name" value="Type I PLP-dependent aspartate aminotransferase-like (Major domain)"/>
    <property type="match status" value="1"/>
</dbReference>